<dbReference type="PANTHER" id="PTHR43884">
    <property type="entry name" value="ACYL-COA DEHYDROGENASE"/>
    <property type="match status" value="1"/>
</dbReference>
<dbReference type="InterPro" id="IPR036250">
    <property type="entry name" value="AcylCo_DH-like_C"/>
</dbReference>
<dbReference type="EMBL" id="CP059319">
    <property type="protein sequence ID" value="QTH23948.1"/>
    <property type="molecule type" value="Genomic_DNA"/>
</dbReference>
<organism evidence="4 5">
    <name type="scientific">Rhizorhabdus wittichii</name>
    <dbReference type="NCBI Taxonomy" id="160791"/>
    <lineage>
        <taxon>Bacteria</taxon>
        <taxon>Pseudomonadati</taxon>
        <taxon>Pseudomonadota</taxon>
        <taxon>Alphaproteobacteria</taxon>
        <taxon>Sphingomonadales</taxon>
        <taxon>Sphingomonadaceae</taxon>
        <taxon>Rhizorhabdus</taxon>
    </lineage>
</organism>
<dbReference type="PIRSF" id="PIRSF016578">
    <property type="entry name" value="HsaA"/>
    <property type="match status" value="1"/>
</dbReference>
<reference evidence="4" key="1">
    <citation type="submission" date="2020-07" db="EMBL/GenBank/DDBJ databases">
        <authorList>
            <person name="Camacho E."/>
        </authorList>
    </citation>
    <scope>NUCLEOTIDE SEQUENCE</scope>
    <source>
        <strain evidence="4">MPO218</strain>
    </source>
</reference>
<evidence type="ECO:0000313" key="4">
    <source>
        <dbReference type="EMBL" id="QTH23948.1"/>
    </source>
</evidence>
<dbReference type="Gene3D" id="2.40.110.10">
    <property type="entry name" value="Butyryl-CoA Dehydrogenase, subunit A, domain 2"/>
    <property type="match status" value="1"/>
</dbReference>
<evidence type="ECO:0000256" key="1">
    <source>
        <dbReference type="ARBA" id="ARBA00023002"/>
    </source>
</evidence>
<dbReference type="InterPro" id="IPR013107">
    <property type="entry name" value="Acyl-CoA_DH_C"/>
</dbReference>
<dbReference type="SUPFAM" id="SSF47203">
    <property type="entry name" value="Acyl-CoA dehydrogenase C-terminal domain-like"/>
    <property type="match status" value="1"/>
</dbReference>
<dbReference type="Gene3D" id="1.20.140.10">
    <property type="entry name" value="Butyryl-CoA Dehydrogenase, subunit A, domain 3"/>
    <property type="match status" value="1"/>
</dbReference>
<dbReference type="InterPro" id="IPR046373">
    <property type="entry name" value="Acyl-CoA_Oxase/DH_mid-dom_sf"/>
</dbReference>
<dbReference type="AlphaFoldDB" id="A0A975D769"/>
<evidence type="ECO:0000259" key="2">
    <source>
        <dbReference type="Pfam" id="PF02771"/>
    </source>
</evidence>
<dbReference type="PANTHER" id="PTHR43884:SF12">
    <property type="entry name" value="ISOVALERYL-COA DEHYDROGENASE, MITOCHONDRIAL-RELATED"/>
    <property type="match status" value="1"/>
</dbReference>
<dbReference type="InterPro" id="IPR013786">
    <property type="entry name" value="AcylCoA_DH/ox_N"/>
</dbReference>
<dbReference type="GO" id="GO:0004497">
    <property type="term" value="F:monooxygenase activity"/>
    <property type="evidence" value="ECO:0007669"/>
    <property type="project" value="UniProtKB-KW"/>
</dbReference>
<dbReference type="GO" id="GO:0050660">
    <property type="term" value="F:flavin adenine dinucleotide binding"/>
    <property type="evidence" value="ECO:0007669"/>
    <property type="project" value="InterPro"/>
</dbReference>
<feature type="domain" description="Acyl-CoA dehydrogenase C-terminal" evidence="3">
    <location>
        <begin position="236"/>
        <end position="366"/>
    </location>
</feature>
<keyword evidence="4" id="KW-0503">Monooxygenase</keyword>
<dbReference type="InterPro" id="IPR009100">
    <property type="entry name" value="AcylCoA_DH/oxidase_NM_dom_sf"/>
</dbReference>
<proteinExistence type="predicted"/>
<evidence type="ECO:0000313" key="5">
    <source>
        <dbReference type="Proteomes" id="UP000664914"/>
    </source>
</evidence>
<dbReference type="InterPro" id="IPR037069">
    <property type="entry name" value="AcylCoA_DH/ox_N_sf"/>
</dbReference>
<gene>
    <name evidence="4" type="ORF">HRJ34_10810</name>
</gene>
<dbReference type="Pfam" id="PF08028">
    <property type="entry name" value="Acyl-CoA_dh_2"/>
    <property type="match status" value="1"/>
</dbReference>
<dbReference type="Pfam" id="PF02771">
    <property type="entry name" value="Acyl-CoA_dh_N"/>
    <property type="match status" value="1"/>
</dbReference>
<dbReference type="GO" id="GO:0003995">
    <property type="term" value="F:acyl-CoA dehydrogenase activity"/>
    <property type="evidence" value="ECO:0007669"/>
    <property type="project" value="TreeGrafter"/>
</dbReference>
<keyword evidence="1" id="KW-0560">Oxidoreductase</keyword>
<evidence type="ECO:0000259" key="3">
    <source>
        <dbReference type="Pfam" id="PF08028"/>
    </source>
</evidence>
<dbReference type="SUPFAM" id="SSF56645">
    <property type="entry name" value="Acyl-CoA dehydrogenase NM domain-like"/>
    <property type="match status" value="1"/>
</dbReference>
<dbReference type="RefSeq" id="WP_208634082.1">
    <property type="nucleotide sequence ID" value="NZ_CP059319.1"/>
</dbReference>
<reference evidence="4" key="2">
    <citation type="submission" date="2021-04" db="EMBL/GenBank/DDBJ databases">
        <title>Isolation and genomic analysis of the ibuprofen-degrading bacterium Sphingomonas strain MPO218.</title>
        <authorList>
            <person name="Aulestia M."/>
            <person name="Flores A."/>
            <person name="Mangas E.L."/>
            <person name="Perez-Pulido A.J."/>
            <person name="Santero E."/>
            <person name="Camacho E.M."/>
        </authorList>
    </citation>
    <scope>NUCLEOTIDE SEQUENCE</scope>
    <source>
        <strain evidence="4">MPO218</strain>
    </source>
</reference>
<sequence length="388" mass="40639">MSQAPAVLEQDLSSRESRLEAVLENVRGRRGEIERGRCVPRDIVDGLVSAGLYRATVPQRFGGDGRPLSVSLRQIERISAVDPSVGWVASFAPQGANYFGALSPDRLAEIYADGPDVVGAGGLFPLQPAERVPGGLRINGRWKFGSGSLAADWISVGIIVPGDEGATPPPRLIVLPAEKVDIVPNWETVGLSGTGSHDLVVRDVVMAEDWSFVRGGAPQSDDVICRFPAMALAACAFAVVGLGAARGALDAAIDVAAGKTSITGGPRLADKAYVQHAIAKAEAALGAARAFLYEQVDGAWAAVEAGREVPPRDRMALRLAANHASRAGVEVAQAAFATVGTTAIFLDNPIQQFLRDALVVNQHAFLGEANYEVGGRMLLGLPPSPGFP</sequence>
<feature type="domain" description="Acyl-CoA dehydrogenase/oxidase N-terminal" evidence="2">
    <location>
        <begin position="22"/>
        <end position="91"/>
    </location>
</feature>
<dbReference type="Proteomes" id="UP000664914">
    <property type="component" value="Chromosome"/>
</dbReference>
<name>A0A975D769_9SPHN</name>
<protein>
    <submittedName>
        <fullName evidence="4">Flavin-dependent monooxygenase</fullName>
    </submittedName>
</protein>
<dbReference type="Gene3D" id="1.10.540.10">
    <property type="entry name" value="Acyl-CoA dehydrogenase/oxidase, N-terminal domain"/>
    <property type="match status" value="1"/>
</dbReference>
<accession>A0A975D769</accession>